<dbReference type="EMBL" id="JADTFC010000019">
    <property type="protein sequence ID" value="MBG6287812.1"/>
    <property type="molecule type" value="Genomic_DNA"/>
</dbReference>
<evidence type="ECO:0000313" key="2">
    <source>
        <dbReference type="Proteomes" id="UP000608450"/>
    </source>
</evidence>
<protein>
    <submittedName>
        <fullName evidence="1">Uncharacterized protein</fullName>
    </submittedName>
</protein>
<name>A0ABS0KIC1_PSENT</name>
<dbReference type="RefSeq" id="WP_196912602.1">
    <property type="nucleotide sequence ID" value="NZ_JADTFC010000019.1"/>
</dbReference>
<proteinExistence type="predicted"/>
<comment type="caution">
    <text evidence="1">The sequence shown here is derived from an EMBL/GenBank/DDBJ whole genome shotgun (WGS) entry which is preliminary data.</text>
</comment>
<reference evidence="1 2" key="1">
    <citation type="submission" date="2020-11" db="EMBL/GenBank/DDBJ databases">
        <title>Enhanced detection system for hospital associated transmission using whole genome sequencing surveillance.</title>
        <authorList>
            <person name="Harrison L.H."/>
            <person name="Van Tyne D."/>
            <person name="Marsh J.W."/>
            <person name="Griffith M.P."/>
            <person name="Snyder D.J."/>
            <person name="Cooper V.S."/>
            <person name="Mustapha M."/>
        </authorList>
    </citation>
    <scope>NUCLEOTIDE SEQUENCE [LARGE SCALE GENOMIC DNA]</scope>
    <source>
        <strain evidence="1 2">PSA00705</strain>
    </source>
</reference>
<organism evidence="1 2">
    <name type="scientific">Pseudomonas nitroreducens</name>
    <dbReference type="NCBI Taxonomy" id="46680"/>
    <lineage>
        <taxon>Bacteria</taxon>
        <taxon>Pseudomonadati</taxon>
        <taxon>Pseudomonadota</taxon>
        <taxon>Gammaproteobacteria</taxon>
        <taxon>Pseudomonadales</taxon>
        <taxon>Pseudomonadaceae</taxon>
        <taxon>Pseudomonas</taxon>
    </lineage>
</organism>
<keyword evidence="2" id="KW-1185">Reference proteome</keyword>
<gene>
    <name evidence="1" type="ORF">I5I61_10180</name>
</gene>
<evidence type="ECO:0000313" key="1">
    <source>
        <dbReference type="EMBL" id="MBG6287812.1"/>
    </source>
</evidence>
<sequence>MEFRKLEGGKYFPPILPNGEFFSLVPQAGRAMRIFSVTAEGLFAEGIHLLWSEIEGASFVGTTCRINSQKYSSAGFSFNVEACMIQYESGLKSDFVQGYPVGYCLLNRITFEAQRMRFA</sequence>
<accession>A0ABS0KIC1</accession>
<dbReference type="Proteomes" id="UP000608450">
    <property type="component" value="Unassembled WGS sequence"/>
</dbReference>